<evidence type="ECO:0000256" key="1">
    <source>
        <dbReference type="ARBA" id="ARBA00008791"/>
    </source>
</evidence>
<dbReference type="SUPFAM" id="SSF52402">
    <property type="entry name" value="Adenine nucleotide alpha hydrolases-like"/>
    <property type="match status" value="1"/>
</dbReference>
<sequence>PTLHAYQEEQNIDLLVMGAYGHSRIRHLLVGSTTTVMLQRAEVPVLLLR</sequence>
<reference evidence="3 4" key="1">
    <citation type="submission" date="2019-08" db="EMBL/GenBank/DDBJ databases">
        <title>Draft Genome Sequence of Halomonas eurihalina Isolated from Preserved Hide-surface.</title>
        <authorList>
            <person name="Hussain S.A."/>
            <person name="Xu A."/>
            <person name="Sarker M."/>
            <person name="Sommers C."/>
        </authorList>
    </citation>
    <scope>NUCLEOTIDE SEQUENCE [LARGE SCALE GENOMIC DNA]</scope>
    <source>
        <strain evidence="3 4">MS1</strain>
    </source>
</reference>
<feature type="non-terminal residue" evidence="3">
    <location>
        <position position="1"/>
    </location>
</feature>
<evidence type="ECO:0000259" key="2">
    <source>
        <dbReference type="Pfam" id="PF00582"/>
    </source>
</evidence>
<dbReference type="EMBL" id="VTPU01000025">
    <property type="protein sequence ID" value="TZG31610.1"/>
    <property type="molecule type" value="Genomic_DNA"/>
</dbReference>
<dbReference type="OrthoDB" id="9804721at2"/>
<dbReference type="CDD" id="cd00293">
    <property type="entry name" value="USP-like"/>
    <property type="match status" value="1"/>
</dbReference>
<dbReference type="PRINTS" id="PR01438">
    <property type="entry name" value="UNVRSLSTRESS"/>
</dbReference>
<feature type="domain" description="UspA" evidence="2">
    <location>
        <begin position="3"/>
        <end position="49"/>
    </location>
</feature>
<dbReference type="RefSeq" id="WP_149323542.1">
    <property type="nucleotide sequence ID" value="NZ_VTPU01000025.1"/>
</dbReference>
<accession>A0A5D9CKP5</accession>
<dbReference type="Pfam" id="PF00582">
    <property type="entry name" value="Usp"/>
    <property type="match status" value="1"/>
</dbReference>
<name>A0A5D9CKP5_HALER</name>
<dbReference type="AlphaFoldDB" id="A0A5D9CKP5"/>
<evidence type="ECO:0000313" key="3">
    <source>
        <dbReference type="EMBL" id="TZG31610.1"/>
    </source>
</evidence>
<proteinExistence type="inferred from homology"/>
<dbReference type="InterPro" id="IPR006015">
    <property type="entry name" value="Universal_stress_UspA"/>
</dbReference>
<dbReference type="Proteomes" id="UP000324260">
    <property type="component" value="Unassembled WGS sequence"/>
</dbReference>
<gene>
    <name evidence="3" type="ORF">FZZ93_17295</name>
</gene>
<organism evidence="3 4">
    <name type="scientific">Halomonas eurihalina</name>
    <dbReference type="NCBI Taxonomy" id="42566"/>
    <lineage>
        <taxon>Bacteria</taxon>
        <taxon>Pseudomonadati</taxon>
        <taxon>Pseudomonadota</taxon>
        <taxon>Gammaproteobacteria</taxon>
        <taxon>Oceanospirillales</taxon>
        <taxon>Halomonadaceae</taxon>
        <taxon>Halomonas</taxon>
    </lineage>
</organism>
<comment type="caution">
    <text evidence="3">The sequence shown here is derived from an EMBL/GenBank/DDBJ whole genome shotgun (WGS) entry which is preliminary data.</text>
</comment>
<evidence type="ECO:0000313" key="4">
    <source>
        <dbReference type="Proteomes" id="UP000324260"/>
    </source>
</evidence>
<keyword evidence="4" id="KW-1185">Reference proteome</keyword>
<comment type="similarity">
    <text evidence="1">Belongs to the universal stress protein A family.</text>
</comment>
<protein>
    <submittedName>
        <fullName evidence="3">Universal stress protein</fullName>
    </submittedName>
</protein>
<dbReference type="InterPro" id="IPR006016">
    <property type="entry name" value="UspA"/>
</dbReference>
<dbReference type="Gene3D" id="3.40.50.12370">
    <property type="match status" value="1"/>
</dbReference>